<dbReference type="SUPFAM" id="SSF50998">
    <property type="entry name" value="Quinoprotein alcohol dehydrogenase-like"/>
    <property type="match status" value="1"/>
</dbReference>
<dbReference type="Proteomes" id="UP000078561">
    <property type="component" value="Unassembled WGS sequence"/>
</dbReference>
<organism evidence="2">
    <name type="scientific">Absidia glauca</name>
    <name type="common">Pin mould</name>
    <dbReference type="NCBI Taxonomy" id="4829"/>
    <lineage>
        <taxon>Eukaryota</taxon>
        <taxon>Fungi</taxon>
        <taxon>Fungi incertae sedis</taxon>
        <taxon>Mucoromycota</taxon>
        <taxon>Mucoromycotina</taxon>
        <taxon>Mucoromycetes</taxon>
        <taxon>Mucorales</taxon>
        <taxon>Cunninghamellaceae</taxon>
        <taxon>Absidia</taxon>
    </lineage>
</organism>
<name>A0A163IRJ4_ABSGL</name>
<dbReference type="PANTHER" id="PTHR34512:SF30">
    <property type="entry name" value="OUTER MEMBRANE PROTEIN ASSEMBLY FACTOR BAMB"/>
    <property type="match status" value="1"/>
</dbReference>
<dbReference type="InterPro" id="IPR015943">
    <property type="entry name" value="WD40/YVTN_repeat-like_dom_sf"/>
</dbReference>
<proteinExistence type="predicted"/>
<gene>
    <name evidence="2" type="primary">ABSGL_00244.1 scaffold 367</name>
</gene>
<evidence type="ECO:0000313" key="3">
    <source>
        <dbReference type="Proteomes" id="UP000078561"/>
    </source>
</evidence>
<dbReference type="SMART" id="SM00564">
    <property type="entry name" value="PQQ"/>
    <property type="match status" value="2"/>
</dbReference>
<dbReference type="EMBL" id="LT550056">
    <property type="protein sequence ID" value="SAL94950.1"/>
    <property type="molecule type" value="Genomic_DNA"/>
</dbReference>
<protein>
    <recommendedName>
        <fullName evidence="1">Pyrrolo-quinoline quinone repeat domain-containing protein</fullName>
    </recommendedName>
</protein>
<accession>A0A163IRJ4</accession>
<dbReference type="PANTHER" id="PTHR34512">
    <property type="entry name" value="CELL SURFACE PROTEIN"/>
    <property type="match status" value="1"/>
</dbReference>
<dbReference type="OrthoDB" id="408177at2759"/>
<dbReference type="InterPro" id="IPR002372">
    <property type="entry name" value="PQQ_rpt_dom"/>
</dbReference>
<feature type="domain" description="Pyrrolo-quinoline quinone repeat" evidence="1">
    <location>
        <begin position="36"/>
        <end position="218"/>
    </location>
</feature>
<evidence type="ECO:0000313" key="2">
    <source>
        <dbReference type="EMBL" id="SAL94950.1"/>
    </source>
</evidence>
<dbReference type="Pfam" id="PF13360">
    <property type="entry name" value="PQQ_2"/>
    <property type="match status" value="1"/>
</dbReference>
<reference evidence="2" key="1">
    <citation type="submission" date="2016-04" db="EMBL/GenBank/DDBJ databases">
        <authorList>
            <person name="Evans L.H."/>
            <person name="Alamgir A."/>
            <person name="Owens N."/>
            <person name="Weber N.D."/>
            <person name="Virtaneva K."/>
            <person name="Barbian K."/>
            <person name="Babar A."/>
            <person name="Rosenke K."/>
        </authorList>
    </citation>
    <scope>NUCLEOTIDE SEQUENCE [LARGE SCALE GENOMIC DNA]</scope>
    <source>
        <strain evidence="2">CBS 101.48</strain>
    </source>
</reference>
<dbReference type="InterPro" id="IPR018391">
    <property type="entry name" value="PQQ_b-propeller_rpt"/>
</dbReference>
<dbReference type="OMA" id="EALWVNK"/>
<evidence type="ECO:0000259" key="1">
    <source>
        <dbReference type="Pfam" id="PF13360"/>
    </source>
</evidence>
<keyword evidence="3" id="KW-1185">Reference proteome</keyword>
<dbReference type="InterPro" id="IPR011047">
    <property type="entry name" value="Quinoprotein_ADH-like_sf"/>
</dbReference>
<sequence length="263" mass="29120">MFRRDEKKSLDNDNTSLESQELRPFSRNQVIICATHGKLYAVHKKDGSRLWRQSFPTAVFGGVVSVFVTDDDTVLVGVSGKTACLNLFTGVFKWVNTMKGFGYEEVGVIATPSRYLLPQPNDSDHPGAPPSYETTQVEKQLFFGVSKGKVLAIDPETGEEVWRYNCPKGGFSIPSLLVEPPNQNSEWSFQVVYVGCGRRVYCLRAGSGEVLWANQISNSKMGYGFMTLATPWSSRLAAEANTTFSNTPHAQKREIESQNATTA</sequence>
<dbReference type="InParanoid" id="A0A163IRJ4"/>
<dbReference type="Gene3D" id="2.130.10.10">
    <property type="entry name" value="YVTN repeat-like/Quinoprotein amine dehydrogenase"/>
    <property type="match status" value="1"/>
</dbReference>
<dbReference type="AlphaFoldDB" id="A0A163IRJ4"/>